<dbReference type="GO" id="GO:0000981">
    <property type="term" value="F:DNA-binding transcription factor activity, RNA polymerase II-specific"/>
    <property type="evidence" value="ECO:0007669"/>
    <property type="project" value="InterPro"/>
</dbReference>
<evidence type="ECO:0000259" key="9">
    <source>
        <dbReference type="PROSITE" id="PS50071"/>
    </source>
</evidence>
<gene>
    <name evidence="10" type="ORF">DEA37_0000302</name>
</gene>
<dbReference type="Pfam" id="PF00046">
    <property type="entry name" value="Homeodomain"/>
    <property type="match status" value="1"/>
</dbReference>
<keyword evidence="5 6" id="KW-0539">Nucleus</keyword>
<dbReference type="PROSITE" id="PS50071">
    <property type="entry name" value="HOMEOBOX_2"/>
    <property type="match status" value="1"/>
</dbReference>
<dbReference type="GO" id="GO:0005634">
    <property type="term" value="C:nucleus"/>
    <property type="evidence" value="ECO:0007669"/>
    <property type="project" value="UniProtKB-SubCell"/>
</dbReference>
<dbReference type="GO" id="GO:0000978">
    <property type="term" value="F:RNA polymerase II cis-regulatory region sequence-specific DNA binding"/>
    <property type="evidence" value="ECO:0007669"/>
    <property type="project" value="TreeGrafter"/>
</dbReference>
<dbReference type="SUPFAM" id="SSF46689">
    <property type="entry name" value="Homeodomain-like"/>
    <property type="match status" value="1"/>
</dbReference>
<comment type="caution">
    <text evidence="10">The sequence shown here is derived from an EMBL/GenBank/DDBJ whole genome shotgun (WGS) entry which is preliminary data.</text>
</comment>
<dbReference type="PANTHER" id="PTHR45793">
    <property type="entry name" value="HOMEOBOX PROTEIN"/>
    <property type="match status" value="1"/>
</dbReference>
<feature type="compositionally biased region" description="Low complexity" evidence="8">
    <location>
        <begin position="147"/>
        <end position="159"/>
    </location>
</feature>
<dbReference type="SMART" id="SM00389">
    <property type="entry name" value="HOX"/>
    <property type="match status" value="1"/>
</dbReference>
<dbReference type="PANTHER" id="PTHR45793:SF5">
    <property type="entry name" value="HOMEOTIC PROTEIN OCELLILESS"/>
    <property type="match status" value="1"/>
</dbReference>
<feature type="domain" description="Homeobox" evidence="9">
    <location>
        <begin position="789"/>
        <end position="849"/>
    </location>
</feature>
<dbReference type="Gene3D" id="1.10.10.60">
    <property type="entry name" value="Homeodomain-like"/>
    <property type="match status" value="1"/>
</dbReference>
<dbReference type="InterPro" id="IPR017970">
    <property type="entry name" value="Homeobox_CS"/>
</dbReference>
<dbReference type="EMBL" id="QNGE01000473">
    <property type="protein sequence ID" value="KAA3680318.1"/>
    <property type="molecule type" value="Genomic_DNA"/>
</dbReference>
<evidence type="ECO:0000256" key="4">
    <source>
        <dbReference type="ARBA" id="ARBA00023155"/>
    </source>
</evidence>
<feature type="region of interest" description="Disordered" evidence="8">
    <location>
        <begin position="147"/>
        <end position="166"/>
    </location>
</feature>
<dbReference type="CDD" id="cd00086">
    <property type="entry name" value="homeodomain"/>
    <property type="match status" value="1"/>
</dbReference>
<evidence type="ECO:0000313" key="11">
    <source>
        <dbReference type="Proteomes" id="UP000324629"/>
    </source>
</evidence>
<protein>
    <recommendedName>
        <fullName evidence="9">Homeobox domain-containing protein</fullName>
    </recommendedName>
</protein>
<feature type="region of interest" description="Disordered" evidence="8">
    <location>
        <begin position="422"/>
        <end position="448"/>
    </location>
</feature>
<evidence type="ECO:0000256" key="7">
    <source>
        <dbReference type="RuleBase" id="RU000682"/>
    </source>
</evidence>
<evidence type="ECO:0000313" key="10">
    <source>
        <dbReference type="EMBL" id="KAA3680318.1"/>
    </source>
</evidence>
<comment type="subcellular location">
    <subcellularLocation>
        <location evidence="1 6 7">Nucleus</location>
    </subcellularLocation>
</comment>
<feature type="compositionally biased region" description="Polar residues" evidence="8">
    <location>
        <begin position="422"/>
        <end position="431"/>
    </location>
</feature>
<feature type="DNA-binding region" description="Homeobox" evidence="6">
    <location>
        <begin position="791"/>
        <end position="850"/>
    </location>
</feature>
<sequence length="870" mass="96093">MSFTVCNYLMRNLQLCCSPGPPTSHTWKEMAKQNFSALALRFTTFSLVLRLVVEVKMDRTTSVYPSRNATSGAVLSHTPNIIPQVTYSAQYKLNPQFYLDPFYASCSLADEPTHSQATYIMHPDVNELTPTEMNHENPQTIDYLNTKTSTQSSHSSPSTEDAPSLPIPVLQSSELQSSSILSTNSLLHRCSTEPDESKSIFAAVCDDLRLHSVSGNSPGQQASLMCSSPASLGSHTGSYYEIKPHLSTSHTGQASNYATSHMTTPHVPTSVEYFWLSGRELNDMKDHLTQPSSIDGNQLTTSVFSGYLGFDRSSDCVLKSDDNDRGQNRERYATSIGSEMSLASLMGSVSPQWTNSLQSRVLKEEPPHELLNIKQTQITVPSNTCGLPPSMDLLGASMMASSTGPNGLKTEEAKQLDLIDDNQQVQPANTISEEETTTSSSTPPLEHSTQPAYRIALSVTANFFPNITCANQYPYRDSGSGWSLGNYATNLSEPIASPIDQYTESNIHESQTDQCPSYLTAAMVSNRNKMELHHHPTSSVTSEAVDISISPKPTPPGPYMFYEQPLNSTPGYYTNALQAVREKIVPTHEDMQYHHQQAAVSVHNADYPSLLHSRAQHESRNLATLCPLNPVTDEYRKFAVDRYRTHDSVSCTCSTALSSLVQHGAPAYHTSASPSPSSNFLNQSATTKLSISHVADYPIPGFSSTYTDRTLPDDRMVAFMAAAAAVARNVPPTQQYVPFSSTPARRSIAGHLARQDGSYGILGHSNNLIMAAAAAAAHDPNNANATQVRRQRRERTTFTRHQLLMLEELFAKTRYPDVYVREELALKLRLPESRVQVWFKNRRAKGRNQQRQRDPPEQVESTDCHYPSTE</sequence>
<evidence type="ECO:0000256" key="2">
    <source>
        <dbReference type="ARBA" id="ARBA00022473"/>
    </source>
</evidence>
<dbReference type="InterPro" id="IPR009057">
    <property type="entry name" value="Homeodomain-like_sf"/>
</dbReference>
<keyword evidence="3 6" id="KW-0238">DNA-binding</keyword>
<keyword evidence="2" id="KW-0217">Developmental protein</keyword>
<dbReference type="PROSITE" id="PS00027">
    <property type="entry name" value="HOMEOBOX_1"/>
    <property type="match status" value="1"/>
</dbReference>
<feature type="region of interest" description="Disordered" evidence="8">
    <location>
        <begin position="844"/>
        <end position="870"/>
    </location>
</feature>
<dbReference type="AlphaFoldDB" id="A0A5J4NZ06"/>
<reference evidence="10 11" key="1">
    <citation type="journal article" date="2019" name="Gigascience">
        <title>Whole-genome sequence of the oriental lung fluke Paragonimus westermani.</title>
        <authorList>
            <person name="Oey H."/>
            <person name="Zakrzewski M."/>
            <person name="Narain K."/>
            <person name="Devi K.R."/>
            <person name="Agatsuma T."/>
            <person name="Nawaratna S."/>
            <person name="Gobert G.N."/>
            <person name="Jones M.K."/>
            <person name="Ragan M.A."/>
            <person name="McManus D.P."/>
            <person name="Krause L."/>
        </authorList>
    </citation>
    <scope>NUCLEOTIDE SEQUENCE [LARGE SCALE GENOMIC DNA]</scope>
    <source>
        <strain evidence="10 11">IND2009</strain>
    </source>
</reference>
<accession>A0A5J4NZ06</accession>
<dbReference type="Proteomes" id="UP000324629">
    <property type="component" value="Unassembled WGS sequence"/>
</dbReference>
<evidence type="ECO:0000256" key="6">
    <source>
        <dbReference type="PROSITE-ProRule" id="PRU00108"/>
    </source>
</evidence>
<proteinExistence type="predicted"/>
<dbReference type="FunFam" id="1.10.10.60:FF:000679">
    <property type="entry name" value="Homeobox protein aristaless"/>
    <property type="match status" value="1"/>
</dbReference>
<evidence type="ECO:0000256" key="1">
    <source>
        <dbReference type="ARBA" id="ARBA00004123"/>
    </source>
</evidence>
<name>A0A5J4NZ06_9TREM</name>
<organism evidence="10 11">
    <name type="scientific">Paragonimus westermani</name>
    <dbReference type="NCBI Taxonomy" id="34504"/>
    <lineage>
        <taxon>Eukaryota</taxon>
        <taxon>Metazoa</taxon>
        <taxon>Spiralia</taxon>
        <taxon>Lophotrochozoa</taxon>
        <taxon>Platyhelminthes</taxon>
        <taxon>Trematoda</taxon>
        <taxon>Digenea</taxon>
        <taxon>Plagiorchiida</taxon>
        <taxon>Troglotremata</taxon>
        <taxon>Troglotrematidae</taxon>
        <taxon>Paragonimus</taxon>
    </lineage>
</organism>
<keyword evidence="11" id="KW-1185">Reference proteome</keyword>
<keyword evidence="4 6" id="KW-0371">Homeobox</keyword>
<evidence type="ECO:0000256" key="3">
    <source>
        <dbReference type="ARBA" id="ARBA00023125"/>
    </source>
</evidence>
<evidence type="ECO:0000256" key="8">
    <source>
        <dbReference type="SAM" id="MobiDB-lite"/>
    </source>
</evidence>
<evidence type="ECO:0000256" key="5">
    <source>
        <dbReference type="ARBA" id="ARBA00023242"/>
    </source>
</evidence>
<dbReference type="InterPro" id="IPR001356">
    <property type="entry name" value="HD"/>
</dbReference>